<dbReference type="GO" id="GO:0046923">
    <property type="term" value="F:ER retention sequence binding"/>
    <property type="evidence" value="ECO:0007669"/>
    <property type="project" value="InterPro"/>
</dbReference>
<sequence length="1087" mass="124025">MARAAAKRLFSLYSCKTRNLFAARNLFHHFRPALARRTSALQIPSHGQFPQRELILFTKFDVFPYFRGHCICSLSENENLTIDSTAIVANKAEANDLDEEELIFESENECTGLEEKRSNFVEISLKDPLDIYKELKGAPGSKMQSRSDWDTVNEIFRCFCQSGWASNQALAVYIGASFFPLSGRKFAAFFKKKCSNDLVKYLVSVGPGDQADKFLFPIFVEYCMEEFPDEIKRFREMVESADMTQPHTWFPFARAMKRKIVYHCGPTNSGKTYNALQRFMEAKRGVYCSPLRLLAMEVFDRVNASGVYCSLVTGQEKKEFPFSNHVACTVEMVSTDELYEVAVIDEIQMIADPYRGYAWTRALLGLKADEIHLCGDPSVLDVIRKICSDTGDELVEQRYERFKPLVVEAKTLIGDLKNVKSGDCIVAFSRREIFEVKLAIEKHTKHRCCVIYGALPPETRRQQASLFNEQDNEYDILVASDAVGMGLNLNIRRVVFYNLTKYNGDKMVPVPASQVKQIAGRAGRRGSVYPDGLTTTLHLDDLEYLVECLKKPFDVVKRVGLYPFFEQVELFAAQLPDLKFPKLLEKFSENCRLDGSYFLAQNLHIRKIANMLERIQGLSLEDRFHFCFAPVNIRDPKAMFHLMKFAHSYAQELPVNIAMGMPKCAARNDAELLDLETRHQVVSMYLWLSNHFEEEQFPYVKKAESMATDIAELLGESLLRACWKPESRGAPKSKPQEKQDGNAQTLKALEKEDGYQRPMSIIKLREQFISKGWEISNYTETGESDSINPGYEDDFEEICWIVNKKFGQRESSDGEEEERAAEQAVCVGAAAVHQGEDFCGHGVDTGGAGGAQVPPPPPQPFLRGLRIHPFCRDFHYYKILLRPFSEDTRTHTAMFLAARLCCSFFMEGNIHTFLDFITLVATLWVVYMMRFKLKSTYIADLDNMPLYYVAVPSAILALFIHPYTHHAHAGRMLWAFSVYVESICVLPQLRMIQNTKMIEPFTANYVFALGVAKFLGCAHWIIKVYDSSGAYLFLVGASYAWLPVVLLTEVVQTFILADYYIKSMMNGQLLVSLSFRLIIFRPRERFQ</sequence>
<name>A0A8X8YUN7_SALSN</name>
<evidence type="ECO:0000313" key="34">
    <source>
        <dbReference type="EMBL" id="KAG6436460.1"/>
    </source>
</evidence>
<dbReference type="GO" id="GO:0005524">
    <property type="term" value="F:ATP binding"/>
    <property type="evidence" value="ECO:0007669"/>
    <property type="project" value="UniProtKB-KW"/>
</dbReference>
<feature type="transmembrane region" description="Helical" evidence="31">
    <location>
        <begin position="941"/>
        <end position="960"/>
    </location>
</feature>
<dbReference type="GO" id="GO:0005634">
    <property type="term" value="C:nucleus"/>
    <property type="evidence" value="ECO:0007669"/>
    <property type="project" value="UniProtKB-SubCell"/>
</dbReference>
<comment type="similarity">
    <text evidence="28">Belongs to the DExH box helicase family.</text>
</comment>
<keyword evidence="16" id="KW-0067">ATP-binding</keyword>
<evidence type="ECO:0000256" key="18">
    <source>
        <dbReference type="ARBA" id="ARBA00022927"/>
    </source>
</evidence>
<evidence type="ECO:0000256" key="19">
    <source>
        <dbReference type="ARBA" id="ARBA00022946"/>
    </source>
</evidence>
<evidence type="ECO:0000256" key="12">
    <source>
        <dbReference type="ARBA" id="ARBA00022741"/>
    </source>
</evidence>
<dbReference type="InterPro" id="IPR022192">
    <property type="entry name" value="SUV3_C"/>
</dbReference>
<evidence type="ECO:0000256" key="8">
    <source>
        <dbReference type="ARBA" id="ARBA00011661"/>
    </source>
</evidence>
<keyword evidence="20 31" id="KW-1133">Transmembrane helix</keyword>
<dbReference type="PANTHER" id="PTHR12131">
    <property type="entry name" value="ATP-DEPENDENT RNA AND DNA HELICASE"/>
    <property type="match status" value="1"/>
</dbReference>
<dbReference type="CDD" id="cd18805">
    <property type="entry name" value="SF2_C_suv3"/>
    <property type="match status" value="1"/>
</dbReference>
<evidence type="ECO:0000256" key="29">
    <source>
        <dbReference type="ARBA" id="ARBA00072220"/>
    </source>
</evidence>
<dbReference type="SMART" id="SM00490">
    <property type="entry name" value="HELICc"/>
    <property type="match status" value="1"/>
</dbReference>
<dbReference type="Pfam" id="PF23703">
    <property type="entry name" value="DExH18_N"/>
    <property type="match status" value="1"/>
</dbReference>
<evidence type="ECO:0000256" key="3">
    <source>
        <dbReference type="ARBA" id="ARBA00004123"/>
    </source>
</evidence>
<evidence type="ECO:0000256" key="22">
    <source>
        <dbReference type="ARBA" id="ARBA00023136"/>
    </source>
</evidence>
<keyword evidence="19" id="KW-0809">Transit peptide</keyword>
<evidence type="ECO:0000256" key="2">
    <source>
        <dbReference type="ARBA" id="ARBA00001946"/>
    </source>
</evidence>
<dbReference type="GO" id="GO:0000965">
    <property type="term" value="P:mitochondrial RNA 3'-end processing"/>
    <property type="evidence" value="ECO:0007669"/>
    <property type="project" value="TreeGrafter"/>
</dbReference>
<comment type="caution">
    <text evidence="34">The sequence shown here is derived from an EMBL/GenBank/DDBJ whole genome shotgun (WGS) entry which is preliminary data.</text>
</comment>
<evidence type="ECO:0000256" key="28">
    <source>
        <dbReference type="ARBA" id="ARBA00060772"/>
    </source>
</evidence>
<dbReference type="InterPro" id="IPR000133">
    <property type="entry name" value="ER_ret_rcpt"/>
</dbReference>
<organism evidence="34">
    <name type="scientific">Salvia splendens</name>
    <name type="common">Scarlet sage</name>
    <dbReference type="NCBI Taxonomy" id="180675"/>
    <lineage>
        <taxon>Eukaryota</taxon>
        <taxon>Viridiplantae</taxon>
        <taxon>Streptophyta</taxon>
        <taxon>Embryophyta</taxon>
        <taxon>Tracheophyta</taxon>
        <taxon>Spermatophyta</taxon>
        <taxon>Magnoliopsida</taxon>
        <taxon>eudicotyledons</taxon>
        <taxon>Gunneridae</taxon>
        <taxon>Pentapetalae</taxon>
        <taxon>asterids</taxon>
        <taxon>lamiids</taxon>
        <taxon>Lamiales</taxon>
        <taxon>Lamiaceae</taxon>
        <taxon>Nepetoideae</taxon>
        <taxon>Mentheae</taxon>
        <taxon>Salviinae</taxon>
        <taxon>Salvia</taxon>
        <taxon>Salvia subgen. Calosphace</taxon>
        <taxon>core Calosphace</taxon>
    </lineage>
</organism>
<keyword evidence="14" id="KW-0347">Helicase</keyword>
<dbReference type="Pfam" id="PF00810">
    <property type="entry name" value="ER_lumen_recept"/>
    <property type="match status" value="1"/>
</dbReference>
<dbReference type="FunFam" id="3.40.50.300:FF:000269">
    <property type="entry name" value="ATP-dependent RNA helicase SUPV3L1, mitochondrial"/>
    <property type="match status" value="1"/>
</dbReference>
<keyword evidence="10" id="KW-0813">Transport</keyword>
<dbReference type="GO" id="GO:0016787">
    <property type="term" value="F:hydrolase activity"/>
    <property type="evidence" value="ECO:0007669"/>
    <property type="project" value="UniProtKB-KW"/>
</dbReference>
<dbReference type="PROSITE" id="PS51192">
    <property type="entry name" value="HELICASE_ATP_BIND_1"/>
    <property type="match status" value="1"/>
</dbReference>
<comment type="cofactor">
    <cofactor evidence="2">
        <name>Mg(2+)</name>
        <dbReference type="ChEBI" id="CHEBI:18420"/>
    </cofactor>
</comment>
<dbReference type="GO" id="GO:0003724">
    <property type="term" value="F:RNA helicase activity"/>
    <property type="evidence" value="ECO:0007669"/>
    <property type="project" value="UniProtKB-EC"/>
</dbReference>
<dbReference type="InterPro" id="IPR055206">
    <property type="entry name" value="DEXQc_SUV3"/>
</dbReference>
<keyword evidence="12" id="KW-0547">Nucleotide-binding</keyword>
<keyword evidence="17" id="KW-0931">ER-Golgi transport</keyword>
<evidence type="ECO:0000256" key="27">
    <source>
        <dbReference type="ARBA" id="ARBA00047984"/>
    </source>
</evidence>
<proteinExistence type="inferred from homology"/>
<keyword evidence="21" id="KW-0496">Mitochondrion</keyword>
<dbReference type="InterPro" id="IPR001650">
    <property type="entry name" value="Helicase_C-like"/>
</dbReference>
<keyword evidence="22 31" id="KW-0472">Membrane</keyword>
<evidence type="ECO:0000256" key="1">
    <source>
        <dbReference type="ARBA" id="ARBA00001936"/>
    </source>
</evidence>
<keyword evidence="25" id="KW-0539">Nucleus</keyword>
<keyword evidence="13" id="KW-0378">Hydrolase</keyword>
<dbReference type="SUPFAM" id="SSF52540">
    <property type="entry name" value="P-loop containing nucleoside triphosphate hydrolases"/>
    <property type="match status" value="1"/>
</dbReference>
<comment type="subunit">
    <text evidence="8">Homodimer; in free form. Component of the mitochondrial degradosome (mtEXO) complex which is a heteropentamer containing 2 copies of SUPV3L1 and 3 copies of PNPT1.</text>
</comment>
<evidence type="ECO:0000259" key="32">
    <source>
        <dbReference type="PROSITE" id="PS51192"/>
    </source>
</evidence>
<dbReference type="EC" id="3.6.4.13" evidence="9"/>
<evidence type="ECO:0000256" key="13">
    <source>
        <dbReference type="ARBA" id="ARBA00022801"/>
    </source>
</evidence>
<protein>
    <recommendedName>
        <fullName evidence="29">ATP-dependent RNA helicase SUV3L, mitochondrial</fullName>
        <ecNumber evidence="9">3.6.4.13</ecNumber>
    </recommendedName>
    <alternativeName>
        <fullName evidence="30">Protein SUPPRESSOR OF VAR 3-like</fullName>
    </alternativeName>
</protein>
<dbReference type="PANTHER" id="PTHR12131:SF28">
    <property type="entry name" value="DEXH-BOX ATP-DEPENDENT RNA HELICASE DEXH18, MITOCHONDRIAL"/>
    <property type="match status" value="1"/>
</dbReference>
<evidence type="ECO:0000256" key="16">
    <source>
        <dbReference type="ARBA" id="ARBA00022840"/>
    </source>
</evidence>
<evidence type="ECO:0000256" key="30">
    <source>
        <dbReference type="ARBA" id="ARBA00080791"/>
    </source>
</evidence>
<evidence type="ECO:0000259" key="33">
    <source>
        <dbReference type="PROSITE" id="PS51194"/>
    </source>
</evidence>
<dbReference type="GO" id="GO:0042645">
    <property type="term" value="C:mitochondrial nucleoid"/>
    <property type="evidence" value="ECO:0007669"/>
    <property type="project" value="UniProtKB-SubCell"/>
</dbReference>
<evidence type="ECO:0000256" key="17">
    <source>
        <dbReference type="ARBA" id="ARBA00022892"/>
    </source>
</evidence>
<dbReference type="AlphaFoldDB" id="A0A8X8YUN7"/>
<dbReference type="InterPro" id="IPR056377">
    <property type="entry name" value="DExH18_N"/>
</dbReference>
<keyword evidence="23" id="KW-0675">Receptor</keyword>
<feature type="domain" description="Helicase ATP-binding" evidence="32">
    <location>
        <begin position="252"/>
        <end position="368"/>
    </location>
</feature>
<feature type="transmembrane region" description="Helical" evidence="31">
    <location>
        <begin position="910"/>
        <end position="929"/>
    </location>
</feature>
<dbReference type="InterPro" id="IPR044774">
    <property type="entry name" value="Suv3_DEXQc"/>
</dbReference>
<evidence type="ECO:0000256" key="9">
    <source>
        <dbReference type="ARBA" id="ARBA00012552"/>
    </source>
</evidence>
<dbReference type="Proteomes" id="UP000298416">
    <property type="component" value="Unassembled WGS sequence"/>
</dbReference>
<dbReference type="FunFam" id="1.20.58.1080:FF:000002">
    <property type="entry name" value="DExH-box ATP-dependent RNA helicase DExH18 mitochondrial"/>
    <property type="match status" value="1"/>
</dbReference>
<dbReference type="InterPro" id="IPR014001">
    <property type="entry name" value="Helicase_ATP-bd"/>
</dbReference>
<dbReference type="InterPro" id="IPR027417">
    <property type="entry name" value="P-loop_NTPase"/>
</dbReference>
<dbReference type="FunFam" id="3.40.50.300:FF:000957">
    <property type="entry name" value="ATP-dependent RNA helicase SUV3L, mitochondrial"/>
    <property type="match status" value="1"/>
</dbReference>
<feature type="transmembrane region" description="Helical" evidence="31">
    <location>
        <begin position="972"/>
        <end position="989"/>
    </location>
</feature>
<gene>
    <name evidence="34" type="ORF">SASPL_101359</name>
</gene>
<dbReference type="Gene3D" id="3.40.50.300">
    <property type="entry name" value="P-loop containing nucleotide triphosphate hydrolases"/>
    <property type="match status" value="2"/>
</dbReference>
<dbReference type="Gene3D" id="1.20.272.40">
    <property type="match status" value="1"/>
</dbReference>
<evidence type="ECO:0000256" key="10">
    <source>
        <dbReference type="ARBA" id="ARBA00022448"/>
    </source>
</evidence>
<dbReference type="GO" id="GO:0006621">
    <property type="term" value="P:protein retention in ER lumen"/>
    <property type="evidence" value="ECO:0007669"/>
    <property type="project" value="InterPro"/>
</dbReference>
<comment type="similarity">
    <text evidence="7">Belongs to the ERD2 family.</text>
</comment>
<comment type="cofactor">
    <cofactor evidence="1">
        <name>Mn(2+)</name>
        <dbReference type="ChEBI" id="CHEBI:29035"/>
    </cofactor>
</comment>
<dbReference type="GO" id="GO:0016192">
    <property type="term" value="P:vesicle-mediated transport"/>
    <property type="evidence" value="ECO:0007669"/>
    <property type="project" value="UniProtKB-KW"/>
</dbReference>
<reference evidence="34" key="1">
    <citation type="submission" date="2018-01" db="EMBL/GenBank/DDBJ databases">
        <authorList>
            <person name="Mao J.F."/>
        </authorList>
    </citation>
    <scope>NUCLEOTIDE SEQUENCE</scope>
    <source>
        <strain evidence="34">Huo1</strain>
        <tissue evidence="34">Leaf</tissue>
    </source>
</reference>
<dbReference type="PROSITE" id="PS51194">
    <property type="entry name" value="HELICASE_CTER"/>
    <property type="match status" value="1"/>
</dbReference>
<evidence type="ECO:0000256" key="31">
    <source>
        <dbReference type="SAM" id="Phobius"/>
    </source>
</evidence>
<evidence type="ECO:0000256" key="11">
    <source>
        <dbReference type="ARBA" id="ARBA00022692"/>
    </source>
</evidence>
<evidence type="ECO:0000256" key="14">
    <source>
        <dbReference type="ARBA" id="ARBA00022806"/>
    </source>
</evidence>
<dbReference type="Pfam" id="PF22527">
    <property type="entry name" value="DEXQc_Suv3"/>
    <property type="match status" value="1"/>
</dbReference>
<keyword evidence="11 31" id="KW-0812">Transmembrane</keyword>
<keyword evidence="15" id="KW-0256">Endoplasmic reticulum</keyword>
<dbReference type="InterPro" id="IPR050699">
    <property type="entry name" value="RNA-DNA_Helicase"/>
</dbReference>
<accession>A0A8X8YUN7</accession>
<dbReference type="GO" id="GO:0005789">
    <property type="term" value="C:endoplasmic reticulum membrane"/>
    <property type="evidence" value="ECO:0007669"/>
    <property type="project" value="UniProtKB-SubCell"/>
</dbReference>
<keyword evidence="24" id="KW-0325">Glycoprotein</keyword>
<evidence type="ECO:0000256" key="26">
    <source>
        <dbReference type="ARBA" id="ARBA00023271"/>
    </source>
</evidence>
<reference evidence="34" key="2">
    <citation type="submission" date="2020-08" db="EMBL/GenBank/DDBJ databases">
        <title>Plant Genome Project.</title>
        <authorList>
            <person name="Zhang R.-G."/>
        </authorList>
    </citation>
    <scope>NUCLEOTIDE SEQUENCE</scope>
    <source>
        <strain evidence="34">Huo1</strain>
        <tissue evidence="34">Leaf</tissue>
    </source>
</reference>
<evidence type="ECO:0000256" key="6">
    <source>
        <dbReference type="ARBA" id="ARBA00008708"/>
    </source>
</evidence>
<comment type="catalytic activity">
    <reaction evidence="27">
        <text>ATP + H2O = ADP + phosphate + H(+)</text>
        <dbReference type="Rhea" id="RHEA:13065"/>
        <dbReference type="ChEBI" id="CHEBI:15377"/>
        <dbReference type="ChEBI" id="CHEBI:15378"/>
        <dbReference type="ChEBI" id="CHEBI:30616"/>
        <dbReference type="ChEBI" id="CHEBI:43474"/>
        <dbReference type="ChEBI" id="CHEBI:456216"/>
        <dbReference type="EC" id="3.6.4.13"/>
    </reaction>
</comment>
<evidence type="ECO:0000256" key="23">
    <source>
        <dbReference type="ARBA" id="ARBA00023170"/>
    </source>
</evidence>
<dbReference type="Gene3D" id="1.20.58.1080">
    <property type="match status" value="1"/>
</dbReference>
<evidence type="ECO:0000256" key="5">
    <source>
        <dbReference type="ARBA" id="ARBA00004477"/>
    </source>
</evidence>
<dbReference type="Pfam" id="PF12513">
    <property type="entry name" value="SUV3_C"/>
    <property type="match status" value="1"/>
</dbReference>
<feature type="transmembrane region" description="Helical" evidence="31">
    <location>
        <begin position="1001"/>
        <end position="1022"/>
    </location>
</feature>
<keyword evidence="35" id="KW-1185">Reference proteome</keyword>
<evidence type="ECO:0000256" key="24">
    <source>
        <dbReference type="ARBA" id="ARBA00023180"/>
    </source>
</evidence>
<evidence type="ECO:0000256" key="25">
    <source>
        <dbReference type="ARBA" id="ARBA00023242"/>
    </source>
</evidence>
<evidence type="ECO:0000256" key="15">
    <source>
        <dbReference type="ARBA" id="ARBA00022824"/>
    </source>
</evidence>
<dbReference type="Pfam" id="PF18147">
    <property type="entry name" value="Suv3_C_1"/>
    <property type="match status" value="1"/>
</dbReference>
<evidence type="ECO:0000256" key="4">
    <source>
        <dbReference type="ARBA" id="ARBA00004436"/>
    </source>
</evidence>
<dbReference type="InterPro" id="IPR041082">
    <property type="entry name" value="Suv3_C_1"/>
</dbReference>
<dbReference type="GO" id="GO:0045025">
    <property type="term" value="C:mitochondrial degradosome"/>
    <property type="evidence" value="ECO:0007669"/>
    <property type="project" value="TreeGrafter"/>
</dbReference>
<dbReference type="Pfam" id="PF00271">
    <property type="entry name" value="Helicase_C"/>
    <property type="match status" value="1"/>
</dbReference>
<comment type="similarity">
    <text evidence="6">Belongs to the helicase family.</text>
</comment>
<evidence type="ECO:0000256" key="20">
    <source>
        <dbReference type="ARBA" id="ARBA00022989"/>
    </source>
</evidence>
<keyword evidence="18" id="KW-0653">Protein transport</keyword>
<dbReference type="CDD" id="cd17913">
    <property type="entry name" value="DEXQc_Suv3"/>
    <property type="match status" value="1"/>
</dbReference>
<feature type="domain" description="Helicase C-terminal" evidence="33">
    <location>
        <begin position="411"/>
        <end position="564"/>
    </location>
</feature>
<keyword evidence="26" id="KW-1135">Mitochondrion nucleoid</keyword>
<evidence type="ECO:0000256" key="21">
    <source>
        <dbReference type="ARBA" id="ARBA00023128"/>
    </source>
</evidence>
<evidence type="ECO:0000313" key="35">
    <source>
        <dbReference type="Proteomes" id="UP000298416"/>
    </source>
</evidence>
<dbReference type="GO" id="GO:0015031">
    <property type="term" value="P:protein transport"/>
    <property type="evidence" value="ECO:0007669"/>
    <property type="project" value="UniProtKB-KW"/>
</dbReference>
<dbReference type="FunFam" id="1.20.272.40:FF:000003">
    <property type="entry name" value="ATP-dependent RNA helicase SUV3L, mitochondrial"/>
    <property type="match status" value="1"/>
</dbReference>
<dbReference type="EMBL" id="PNBA02000001">
    <property type="protein sequence ID" value="KAG6436460.1"/>
    <property type="molecule type" value="Genomic_DNA"/>
</dbReference>
<evidence type="ECO:0000256" key="7">
    <source>
        <dbReference type="ARBA" id="ARBA00010120"/>
    </source>
</evidence>
<comment type="subcellular location">
    <subcellularLocation>
        <location evidence="5">Endoplasmic reticulum membrane</location>
        <topology evidence="5">Multi-pass membrane protein</topology>
    </subcellularLocation>
    <subcellularLocation>
        <location evidence="4">Mitochondrion matrix</location>
        <location evidence="4">Mitochondrion nucleoid</location>
    </subcellularLocation>
    <subcellularLocation>
        <location evidence="3">Nucleus</location>
    </subcellularLocation>
</comment>